<gene>
    <name evidence="1" type="ORF">NDU88_004711</name>
</gene>
<evidence type="ECO:0000313" key="1">
    <source>
        <dbReference type="EMBL" id="KAJ1099612.1"/>
    </source>
</evidence>
<dbReference type="Proteomes" id="UP001066276">
    <property type="component" value="Chromosome 10"/>
</dbReference>
<accession>A0AAV7M7V4</accession>
<comment type="caution">
    <text evidence="1">The sequence shown here is derived from an EMBL/GenBank/DDBJ whole genome shotgun (WGS) entry which is preliminary data.</text>
</comment>
<dbReference type="AlphaFoldDB" id="A0AAV7M7V4"/>
<sequence>MNLADIDMLFGNVVPQPLWGKIRHADHAQELGDTWANVAAADARQIGGAKPEPLVTELPGRIIDYMKTIMPAMRVNPYGIDCDTIFVEPWKSSEAVEMQACYLH</sequence>
<proteinExistence type="predicted"/>
<reference evidence="1" key="1">
    <citation type="journal article" date="2022" name="bioRxiv">
        <title>Sequencing and chromosome-scale assembly of the giantPleurodeles waltlgenome.</title>
        <authorList>
            <person name="Brown T."/>
            <person name="Elewa A."/>
            <person name="Iarovenko S."/>
            <person name="Subramanian E."/>
            <person name="Araus A.J."/>
            <person name="Petzold A."/>
            <person name="Susuki M."/>
            <person name="Suzuki K.-i.T."/>
            <person name="Hayashi T."/>
            <person name="Toyoda A."/>
            <person name="Oliveira C."/>
            <person name="Osipova E."/>
            <person name="Leigh N.D."/>
            <person name="Simon A."/>
            <person name="Yun M.H."/>
        </authorList>
    </citation>
    <scope>NUCLEOTIDE SEQUENCE</scope>
    <source>
        <strain evidence="1">20211129_DDA</strain>
        <tissue evidence="1">Liver</tissue>
    </source>
</reference>
<dbReference type="EMBL" id="JANPWB010000014">
    <property type="protein sequence ID" value="KAJ1099612.1"/>
    <property type="molecule type" value="Genomic_DNA"/>
</dbReference>
<keyword evidence="2" id="KW-1185">Reference proteome</keyword>
<evidence type="ECO:0000313" key="2">
    <source>
        <dbReference type="Proteomes" id="UP001066276"/>
    </source>
</evidence>
<organism evidence="1 2">
    <name type="scientific">Pleurodeles waltl</name>
    <name type="common">Iberian ribbed newt</name>
    <dbReference type="NCBI Taxonomy" id="8319"/>
    <lineage>
        <taxon>Eukaryota</taxon>
        <taxon>Metazoa</taxon>
        <taxon>Chordata</taxon>
        <taxon>Craniata</taxon>
        <taxon>Vertebrata</taxon>
        <taxon>Euteleostomi</taxon>
        <taxon>Amphibia</taxon>
        <taxon>Batrachia</taxon>
        <taxon>Caudata</taxon>
        <taxon>Salamandroidea</taxon>
        <taxon>Salamandridae</taxon>
        <taxon>Pleurodelinae</taxon>
        <taxon>Pleurodeles</taxon>
    </lineage>
</organism>
<name>A0AAV7M7V4_PLEWA</name>
<protein>
    <submittedName>
        <fullName evidence="1">Uncharacterized protein</fullName>
    </submittedName>
</protein>